<evidence type="ECO:0000313" key="1">
    <source>
        <dbReference type="EMBL" id="KAJ7333997.1"/>
    </source>
</evidence>
<protein>
    <submittedName>
        <fullName evidence="1">Uncharacterized protein</fullName>
    </submittedName>
</protein>
<gene>
    <name evidence="1" type="ORF">DFH08DRAFT_814068</name>
</gene>
<sequence length="226" mass="24509">MCGDFPSHITMKTIALKAITAALSQLPQLNYLNLLPTDVEFTETLRNGHFPNLSTLLYTSYWSARTIGSHSSVESQDLHWLRLFVSAFGPDDSSTIASVFLLWYGDDLDVEAPLLHLGKIALPDELMAIFTSDPLEASTILGGVATHLPRIKMIVLSLLASYPDELQRLNHDILGTPGEACLAPNVDPILKLCEPGTVTVGHDKPLVALENIDPGTNSILSGILNP</sequence>
<proteinExistence type="predicted"/>
<reference evidence="1" key="1">
    <citation type="submission" date="2023-03" db="EMBL/GenBank/DDBJ databases">
        <title>Massive genome expansion in bonnet fungi (Mycena s.s.) driven by repeated elements and novel gene families across ecological guilds.</title>
        <authorList>
            <consortium name="Lawrence Berkeley National Laboratory"/>
            <person name="Harder C.B."/>
            <person name="Miyauchi S."/>
            <person name="Viragh M."/>
            <person name="Kuo A."/>
            <person name="Thoen E."/>
            <person name="Andreopoulos B."/>
            <person name="Lu D."/>
            <person name="Skrede I."/>
            <person name="Drula E."/>
            <person name="Henrissat B."/>
            <person name="Morin E."/>
            <person name="Kohler A."/>
            <person name="Barry K."/>
            <person name="LaButti K."/>
            <person name="Morin E."/>
            <person name="Salamov A."/>
            <person name="Lipzen A."/>
            <person name="Mereny Z."/>
            <person name="Hegedus B."/>
            <person name="Baldrian P."/>
            <person name="Stursova M."/>
            <person name="Weitz H."/>
            <person name="Taylor A."/>
            <person name="Grigoriev I.V."/>
            <person name="Nagy L.G."/>
            <person name="Martin F."/>
            <person name="Kauserud H."/>
        </authorList>
    </citation>
    <scope>NUCLEOTIDE SEQUENCE</scope>
    <source>
        <strain evidence="1">CBHHK002</strain>
    </source>
</reference>
<dbReference type="Proteomes" id="UP001218218">
    <property type="component" value="Unassembled WGS sequence"/>
</dbReference>
<keyword evidence="2" id="KW-1185">Reference proteome</keyword>
<name>A0AAD6ZQJ1_9AGAR</name>
<comment type="caution">
    <text evidence="1">The sequence shown here is derived from an EMBL/GenBank/DDBJ whole genome shotgun (WGS) entry which is preliminary data.</text>
</comment>
<dbReference type="AlphaFoldDB" id="A0AAD6ZQJ1"/>
<accession>A0AAD6ZQJ1</accession>
<organism evidence="1 2">
    <name type="scientific">Mycena albidolilacea</name>
    <dbReference type="NCBI Taxonomy" id="1033008"/>
    <lineage>
        <taxon>Eukaryota</taxon>
        <taxon>Fungi</taxon>
        <taxon>Dikarya</taxon>
        <taxon>Basidiomycota</taxon>
        <taxon>Agaricomycotina</taxon>
        <taxon>Agaricomycetes</taxon>
        <taxon>Agaricomycetidae</taxon>
        <taxon>Agaricales</taxon>
        <taxon>Marasmiineae</taxon>
        <taxon>Mycenaceae</taxon>
        <taxon>Mycena</taxon>
    </lineage>
</organism>
<evidence type="ECO:0000313" key="2">
    <source>
        <dbReference type="Proteomes" id="UP001218218"/>
    </source>
</evidence>
<dbReference type="EMBL" id="JARIHO010000033">
    <property type="protein sequence ID" value="KAJ7333997.1"/>
    <property type="molecule type" value="Genomic_DNA"/>
</dbReference>